<organism evidence="2 3">
    <name type="scientific">Acer yangbiense</name>
    <dbReference type="NCBI Taxonomy" id="1000413"/>
    <lineage>
        <taxon>Eukaryota</taxon>
        <taxon>Viridiplantae</taxon>
        <taxon>Streptophyta</taxon>
        <taxon>Embryophyta</taxon>
        <taxon>Tracheophyta</taxon>
        <taxon>Spermatophyta</taxon>
        <taxon>Magnoliopsida</taxon>
        <taxon>eudicotyledons</taxon>
        <taxon>Gunneridae</taxon>
        <taxon>Pentapetalae</taxon>
        <taxon>rosids</taxon>
        <taxon>malvids</taxon>
        <taxon>Sapindales</taxon>
        <taxon>Sapindaceae</taxon>
        <taxon>Hippocastanoideae</taxon>
        <taxon>Acereae</taxon>
        <taxon>Acer</taxon>
    </lineage>
</organism>
<dbReference type="InterPro" id="IPR001611">
    <property type="entry name" value="Leu-rich_rpt"/>
</dbReference>
<dbReference type="Proteomes" id="UP000323000">
    <property type="component" value="Chromosome 12"/>
</dbReference>
<proteinExistence type="predicted"/>
<keyword evidence="1" id="KW-0472">Membrane</keyword>
<evidence type="ECO:0000256" key="1">
    <source>
        <dbReference type="SAM" id="Phobius"/>
    </source>
</evidence>
<dbReference type="PROSITE" id="PS51450">
    <property type="entry name" value="LRR"/>
    <property type="match status" value="1"/>
</dbReference>
<sequence>MVGMDLSHNLLHGGIPEGLFELPSLEYLNLSYNFLDSQVPVLDNMLSLDQIPGNISSLENLTLLNSDLLSIWVFFVSFYLGVLFSYLPKVARQQQLKHQSSSFKYKNELALAVALLPCDVELSWRSSNLWLTSLTLMISVKSA</sequence>
<gene>
    <name evidence="2" type="ORF">EZV62_024380</name>
</gene>
<dbReference type="InterPro" id="IPR032675">
    <property type="entry name" value="LRR_dom_sf"/>
</dbReference>
<evidence type="ECO:0008006" key="4">
    <source>
        <dbReference type="Google" id="ProtNLM"/>
    </source>
</evidence>
<evidence type="ECO:0000313" key="2">
    <source>
        <dbReference type="EMBL" id="TXG48505.1"/>
    </source>
</evidence>
<reference evidence="3" key="1">
    <citation type="journal article" date="2019" name="Gigascience">
        <title>De novo genome assembly of the endangered Acer yangbiense, a plant species with extremely small populations endemic to Yunnan Province, China.</title>
        <authorList>
            <person name="Yang J."/>
            <person name="Wariss H.M."/>
            <person name="Tao L."/>
            <person name="Zhang R."/>
            <person name="Yun Q."/>
            <person name="Hollingsworth P."/>
            <person name="Dao Z."/>
            <person name="Luo G."/>
            <person name="Guo H."/>
            <person name="Ma Y."/>
            <person name="Sun W."/>
        </authorList>
    </citation>
    <scope>NUCLEOTIDE SEQUENCE [LARGE SCALE GENOMIC DNA]</scope>
    <source>
        <strain evidence="3">cv. Malutang</strain>
    </source>
</reference>
<evidence type="ECO:0000313" key="3">
    <source>
        <dbReference type="Proteomes" id="UP000323000"/>
    </source>
</evidence>
<feature type="transmembrane region" description="Helical" evidence="1">
    <location>
        <begin position="69"/>
        <end position="87"/>
    </location>
</feature>
<keyword evidence="1" id="KW-1133">Transmembrane helix</keyword>
<name>A0A5C7GVH7_9ROSI</name>
<accession>A0A5C7GVH7</accession>
<dbReference type="EMBL" id="VAHF01000012">
    <property type="protein sequence ID" value="TXG48505.1"/>
    <property type="molecule type" value="Genomic_DNA"/>
</dbReference>
<dbReference type="Gene3D" id="3.80.10.10">
    <property type="entry name" value="Ribonuclease Inhibitor"/>
    <property type="match status" value="1"/>
</dbReference>
<protein>
    <recommendedName>
        <fullName evidence="4">Leucine-rich repeat-containing N-terminal plant-type domain-containing protein</fullName>
    </recommendedName>
</protein>
<keyword evidence="1" id="KW-0812">Transmembrane</keyword>
<comment type="caution">
    <text evidence="2">The sequence shown here is derived from an EMBL/GenBank/DDBJ whole genome shotgun (WGS) entry which is preliminary data.</text>
</comment>
<dbReference type="OrthoDB" id="1394818at2759"/>
<dbReference type="AlphaFoldDB" id="A0A5C7GVH7"/>
<keyword evidence="3" id="KW-1185">Reference proteome</keyword>
<dbReference type="SUPFAM" id="SSF52058">
    <property type="entry name" value="L domain-like"/>
    <property type="match status" value="1"/>
</dbReference>